<dbReference type="OrthoDB" id="410104at2759"/>
<dbReference type="EMBL" id="JAHGAV010000046">
    <property type="protein sequence ID" value="KAG6935267.1"/>
    <property type="molecule type" value="Genomic_DNA"/>
</dbReference>
<name>A0A8T1T2R7_CHESE</name>
<dbReference type="InterPro" id="IPR000477">
    <property type="entry name" value="RT_dom"/>
</dbReference>
<feature type="domain" description="Reverse transcriptase" evidence="1">
    <location>
        <begin position="3"/>
        <end position="101"/>
    </location>
</feature>
<dbReference type="PANTHER" id="PTHR19446">
    <property type="entry name" value="REVERSE TRANSCRIPTASES"/>
    <property type="match status" value="1"/>
</dbReference>
<dbReference type="AlphaFoldDB" id="A0A8T1T2R7"/>
<comment type="caution">
    <text evidence="2">The sequence shown here is derived from an EMBL/GenBank/DDBJ whole genome shotgun (WGS) entry which is preliminary data.</text>
</comment>
<evidence type="ECO:0000313" key="3">
    <source>
        <dbReference type="Proteomes" id="UP000765507"/>
    </source>
</evidence>
<evidence type="ECO:0000259" key="1">
    <source>
        <dbReference type="Pfam" id="PF00078"/>
    </source>
</evidence>
<keyword evidence="3" id="KW-1185">Reference proteome</keyword>
<organism evidence="2 3">
    <name type="scientific">Chelydra serpentina</name>
    <name type="common">Snapping turtle</name>
    <name type="synonym">Testudo serpentina</name>
    <dbReference type="NCBI Taxonomy" id="8475"/>
    <lineage>
        <taxon>Eukaryota</taxon>
        <taxon>Metazoa</taxon>
        <taxon>Chordata</taxon>
        <taxon>Craniata</taxon>
        <taxon>Vertebrata</taxon>
        <taxon>Euteleostomi</taxon>
        <taxon>Archelosauria</taxon>
        <taxon>Testudinata</taxon>
        <taxon>Testudines</taxon>
        <taxon>Cryptodira</taxon>
        <taxon>Durocryptodira</taxon>
        <taxon>Americhelydia</taxon>
        <taxon>Chelydroidea</taxon>
        <taxon>Chelydridae</taxon>
        <taxon>Chelydra</taxon>
    </lineage>
</organism>
<sequence>LVHKKGERDNPSNWRPISLCSTIYKLYASWLVARITDWSVCGDAISSAQKGFMSCEGFYEHNFLLQMASQAGRRSRRQCAVAWLDLANAFGSIPHRHIFATL</sequence>
<feature type="non-terminal residue" evidence="2">
    <location>
        <position position="1"/>
    </location>
</feature>
<gene>
    <name evidence="2" type="ORF">G0U57_015319</name>
</gene>
<accession>A0A8T1T2R7</accession>
<dbReference type="Proteomes" id="UP000765507">
    <property type="component" value="Unassembled WGS sequence"/>
</dbReference>
<proteinExistence type="predicted"/>
<evidence type="ECO:0000313" key="2">
    <source>
        <dbReference type="EMBL" id="KAG6935267.1"/>
    </source>
</evidence>
<dbReference type="Pfam" id="PF00078">
    <property type="entry name" value="RVT_1"/>
    <property type="match status" value="1"/>
</dbReference>
<protein>
    <recommendedName>
        <fullName evidence="1">Reverse transcriptase domain-containing protein</fullName>
    </recommendedName>
</protein>
<reference evidence="2 3" key="1">
    <citation type="journal article" date="2020" name="G3 (Bethesda)">
        <title>Draft Genome of the Common Snapping Turtle, Chelydra serpentina, a Model for Phenotypic Plasticity in Reptiles.</title>
        <authorList>
            <person name="Das D."/>
            <person name="Singh S.K."/>
            <person name="Bierstedt J."/>
            <person name="Erickson A."/>
            <person name="Galli G.L.J."/>
            <person name="Crossley D.A. 2nd"/>
            <person name="Rhen T."/>
        </authorList>
    </citation>
    <scope>NUCLEOTIDE SEQUENCE [LARGE SCALE GENOMIC DNA]</scope>
    <source>
        <strain evidence="2">KW</strain>
    </source>
</reference>